<evidence type="ECO:0000256" key="8">
    <source>
        <dbReference type="ARBA" id="ARBA00030473"/>
    </source>
</evidence>
<dbReference type="InterPro" id="IPR012341">
    <property type="entry name" value="6hp_glycosidase-like_sf"/>
</dbReference>
<feature type="domain" description="Trehalase-like N-terminal" evidence="13">
    <location>
        <begin position="1"/>
        <end position="141"/>
    </location>
</feature>
<dbReference type="Pfam" id="PF19291">
    <property type="entry name" value="TREH_N"/>
    <property type="match status" value="1"/>
</dbReference>
<accession>Q1QG49</accession>
<feature type="domain" description="GH15-like" evidence="12">
    <location>
        <begin position="210"/>
        <end position="572"/>
    </location>
</feature>
<evidence type="ECO:0000256" key="10">
    <source>
        <dbReference type="ARBA" id="ARBA00053030"/>
    </source>
</evidence>
<keyword evidence="5 14" id="KW-0378">Hydrolase</keyword>
<evidence type="ECO:0000313" key="14">
    <source>
        <dbReference type="EMBL" id="ABE64798.1"/>
    </source>
</evidence>
<dbReference type="EC" id="3.2.1.28" evidence="3"/>
<dbReference type="Gene3D" id="1.50.10.10">
    <property type="match status" value="1"/>
</dbReference>
<keyword evidence="6" id="KW-0119">Carbohydrate metabolism</keyword>
<proteinExistence type="inferred from homology"/>
<evidence type="ECO:0000256" key="7">
    <source>
        <dbReference type="ARBA" id="ARBA00023295"/>
    </source>
</evidence>
<dbReference type="RefSeq" id="WP_011504941.1">
    <property type="nucleotide sequence ID" value="NC_007959.1"/>
</dbReference>
<evidence type="ECO:0000256" key="6">
    <source>
        <dbReference type="ARBA" id="ARBA00023277"/>
    </source>
</evidence>
<geneLocation type="plasmid" evidence="15">
    <name>pNITHX1</name>
</geneLocation>
<evidence type="ECO:0000256" key="1">
    <source>
        <dbReference type="ARBA" id="ARBA00001576"/>
    </source>
</evidence>
<evidence type="ECO:0000256" key="11">
    <source>
        <dbReference type="ARBA" id="ARBA00060615"/>
    </source>
</evidence>
<dbReference type="AlphaFoldDB" id="Q1QG49"/>
<comment type="cofactor">
    <cofactor evidence="10">
        <name>phosphate</name>
        <dbReference type="ChEBI" id="CHEBI:43474"/>
    </cofactor>
</comment>
<keyword evidence="14" id="KW-0614">Plasmid</keyword>
<gene>
    <name evidence="14" type="ordered locus">Nham_4175</name>
</gene>
<comment type="similarity">
    <text evidence="2">Belongs to the glycosyl hydrolase 15 family.</text>
</comment>
<dbReference type="PANTHER" id="PTHR31616:SF0">
    <property type="entry name" value="GLUCAN 1,4-ALPHA-GLUCOSIDASE"/>
    <property type="match status" value="1"/>
</dbReference>
<dbReference type="InterPro" id="IPR045582">
    <property type="entry name" value="Trehalase-like_N"/>
</dbReference>
<dbReference type="PANTHER" id="PTHR31616">
    <property type="entry name" value="TREHALASE"/>
    <property type="match status" value="1"/>
</dbReference>
<evidence type="ECO:0000256" key="9">
    <source>
        <dbReference type="ARBA" id="ARBA00031637"/>
    </source>
</evidence>
<dbReference type="SUPFAM" id="SSF48208">
    <property type="entry name" value="Six-hairpin glycosidases"/>
    <property type="match status" value="1"/>
</dbReference>
<protein>
    <recommendedName>
        <fullName evidence="4">Trehalase</fullName>
        <ecNumber evidence="3">3.2.1.28</ecNumber>
    </recommendedName>
    <alternativeName>
        <fullName evidence="8">Alpha,alpha-trehalase</fullName>
    </alternativeName>
    <alternativeName>
        <fullName evidence="9">Alpha,alpha-trehalose glucohydrolase</fullName>
    </alternativeName>
</protein>
<evidence type="ECO:0000256" key="2">
    <source>
        <dbReference type="ARBA" id="ARBA00006188"/>
    </source>
</evidence>
<comment type="pathway">
    <text evidence="11">Glycan degradation; trehalose degradation; D-glucose from alpha,alpha-trehalose: step 1/1.</text>
</comment>
<evidence type="ECO:0000256" key="4">
    <source>
        <dbReference type="ARBA" id="ARBA00019905"/>
    </source>
</evidence>
<dbReference type="Proteomes" id="UP000001953">
    <property type="component" value="Plasmid 1"/>
</dbReference>
<dbReference type="EMBL" id="CP000320">
    <property type="protein sequence ID" value="ABE64798.1"/>
    <property type="molecule type" value="Genomic_DNA"/>
</dbReference>
<dbReference type="GO" id="GO:0005993">
    <property type="term" value="P:trehalose catabolic process"/>
    <property type="evidence" value="ECO:0007669"/>
    <property type="project" value="UniProtKB-ARBA"/>
</dbReference>
<dbReference type="InterPro" id="IPR011613">
    <property type="entry name" value="GH15-like"/>
</dbReference>
<keyword evidence="15" id="KW-1185">Reference proteome</keyword>
<dbReference type="KEGG" id="nha:Nham_4175"/>
<evidence type="ECO:0000313" key="15">
    <source>
        <dbReference type="Proteomes" id="UP000001953"/>
    </source>
</evidence>
<dbReference type="FunFam" id="1.50.10.10:FF:000005">
    <property type="entry name" value="Glycosyl hydrolase, glucoamylase"/>
    <property type="match status" value="1"/>
</dbReference>
<evidence type="ECO:0000256" key="3">
    <source>
        <dbReference type="ARBA" id="ARBA00012757"/>
    </source>
</evidence>
<organism evidence="14 15">
    <name type="scientific">Nitrobacter hamburgensis (strain DSM 10229 / NCIMB 13809 / X14)</name>
    <dbReference type="NCBI Taxonomy" id="323097"/>
    <lineage>
        <taxon>Bacteria</taxon>
        <taxon>Pseudomonadati</taxon>
        <taxon>Pseudomonadota</taxon>
        <taxon>Alphaproteobacteria</taxon>
        <taxon>Hyphomicrobiales</taxon>
        <taxon>Nitrobacteraceae</taxon>
        <taxon>Nitrobacter</taxon>
    </lineage>
</organism>
<dbReference type="HOGENOM" id="CLU_010399_2_0_5"/>
<name>Q1QG49_NITHX</name>
<evidence type="ECO:0000256" key="5">
    <source>
        <dbReference type="ARBA" id="ARBA00022801"/>
    </source>
</evidence>
<dbReference type="InterPro" id="IPR008928">
    <property type="entry name" value="6-hairpin_glycosidase_sf"/>
</dbReference>
<comment type="catalytic activity">
    <reaction evidence="1">
        <text>alpha,alpha-trehalose + H2O = alpha-D-glucose + beta-D-glucose</text>
        <dbReference type="Rhea" id="RHEA:32675"/>
        <dbReference type="ChEBI" id="CHEBI:15377"/>
        <dbReference type="ChEBI" id="CHEBI:15903"/>
        <dbReference type="ChEBI" id="CHEBI:16551"/>
        <dbReference type="ChEBI" id="CHEBI:17925"/>
        <dbReference type="EC" id="3.2.1.28"/>
    </reaction>
</comment>
<dbReference type="GO" id="GO:0004555">
    <property type="term" value="F:alpha,alpha-trehalase activity"/>
    <property type="evidence" value="ECO:0007669"/>
    <property type="project" value="UniProtKB-EC"/>
</dbReference>
<dbReference type="CAZy" id="GH15">
    <property type="family name" value="Glycoside Hydrolase Family 15"/>
</dbReference>
<sequence>MIGDCEAAAFIARNGSIDWLCLPRFDSDSCFAALLGEPKDGRWQIAPRAPSEVTDRRYREGTLILETTFTNAEGSVRLIDFMPPKGQASDVIRIVVGIEGRVRMRSELVIRFDYGRAIPWVSRLENGVLRATAGPNMLLLRTPVSVRGKDMKTIGDFTVAAGDRVPFVLTHAPSYLPVPALPDPFSALANTEQFWRKWSSTYQGTSKWSEAALRSLITLKALTFSPTGGIVAAPTTSLPEKIGASRNWDYRFCWLRDATLTLLALMGSGYFQEASAWRDWLVRAVAGNPNQLQIMYGVAGERRLWEWEVPWLRGFGDSKPVRVGNAAHDQLQLDVFGELMDALYQARRGGLPASEPTWDMECALLQYLASIWQQPDSGIWEIRGEPRHFTYSKMMAWVAFDRGIKSSQEFDLPCPVEDWRRIRDDIHRDVCANGCDPDLGHFVQAYGGKELDASLLLMCSIGFLPPTDRRVRATVEAIERDLLVDGFVRRYDTGRTDDGLPPGEGMFLACSFWLADAYQMLGRIADAEALFERLLALRNDLGLLSEEYDPDHRCLVGNFPQAFSHISLINTAHNLSQAEKSLNQRSEKKAASD</sequence>
<evidence type="ECO:0000259" key="13">
    <source>
        <dbReference type="Pfam" id="PF19291"/>
    </source>
</evidence>
<reference evidence="15" key="1">
    <citation type="submission" date="2006-03" db="EMBL/GenBank/DDBJ databases">
        <title>Complete sequence of plasmid 1 of Nitrobacter hamburgensis X14.</title>
        <authorList>
            <consortium name="US DOE Joint Genome Institute"/>
            <person name="Copeland A."/>
            <person name="Lucas S."/>
            <person name="Lapidus A."/>
            <person name="Barry K."/>
            <person name="Detter J.C."/>
            <person name="Glavina del Rio T."/>
            <person name="Hammon N."/>
            <person name="Israni S."/>
            <person name="Dalin E."/>
            <person name="Tice H."/>
            <person name="Pitluck S."/>
            <person name="Chain P."/>
            <person name="Malfatti S."/>
            <person name="Shin M."/>
            <person name="Vergez L."/>
            <person name="Schmutz J."/>
            <person name="Larimer F."/>
            <person name="Land M."/>
            <person name="Hauser L."/>
            <person name="Kyrpides N."/>
            <person name="Ivanova N."/>
            <person name="Ward B."/>
            <person name="Arp D."/>
            <person name="Klotz M."/>
            <person name="Stein L."/>
            <person name="O'Mullan G."/>
            <person name="Starkenburg S."/>
            <person name="Sayavedra L."/>
            <person name="Poret-Peterson A.T."/>
            <person name="Gentry M.E."/>
            <person name="Bruce D."/>
            <person name="Richardson P."/>
        </authorList>
    </citation>
    <scope>NUCLEOTIDE SEQUENCE [LARGE SCALE GENOMIC DNA]</scope>
    <source>
        <strain evidence="15">DSM 10229 / NCIMB 13809 / X14</strain>
        <plasmid evidence="15">Plasmid pNITHX1</plasmid>
    </source>
</reference>
<evidence type="ECO:0000259" key="12">
    <source>
        <dbReference type="Pfam" id="PF00723"/>
    </source>
</evidence>
<dbReference type="Pfam" id="PF00723">
    <property type="entry name" value="Glyco_hydro_15"/>
    <property type="match status" value="1"/>
</dbReference>
<keyword evidence="7" id="KW-0326">Glycosidase</keyword>